<organism evidence="1 2">
    <name type="scientific">Brassica cretica</name>
    <name type="common">Mustard</name>
    <dbReference type="NCBI Taxonomy" id="69181"/>
    <lineage>
        <taxon>Eukaryota</taxon>
        <taxon>Viridiplantae</taxon>
        <taxon>Streptophyta</taxon>
        <taxon>Embryophyta</taxon>
        <taxon>Tracheophyta</taxon>
        <taxon>Spermatophyta</taxon>
        <taxon>Magnoliopsida</taxon>
        <taxon>eudicotyledons</taxon>
        <taxon>Gunneridae</taxon>
        <taxon>Pentapetalae</taxon>
        <taxon>rosids</taxon>
        <taxon>malvids</taxon>
        <taxon>Brassicales</taxon>
        <taxon>Brassicaceae</taxon>
        <taxon>Brassiceae</taxon>
        <taxon>Brassica</taxon>
    </lineage>
</organism>
<proteinExistence type="predicted"/>
<evidence type="ECO:0000313" key="2">
    <source>
        <dbReference type="Proteomes" id="UP000712281"/>
    </source>
</evidence>
<reference evidence="1" key="1">
    <citation type="submission" date="2019-12" db="EMBL/GenBank/DDBJ databases">
        <title>Genome sequencing and annotation of Brassica cretica.</title>
        <authorList>
            <person name="Studholme D.J."/>
            <person name="Sarris P.F."/>
        </authorList>
    </citation>
    <scope>NUCLEOTIDE SEQUENCE</scope>
    <source>
        <strain evidence="1">PFS-001/15</strain>
        <tissue evidence="1">Leaf</tissue>
    </source>
</reference>
<dbReference type="Proteomes" id="UP000712281">
    <property type="component" value="Unassembled WGS sequence"/>
</dbReference>
<dbReference type="AlphaFoldDB" id="A0A3N6RYK5"/>
<sequence>MLLWTGETLSEGCYATISGSCLHWSNSEISDESLPVKARVSVVMPPLSHIYCSSATVRFMEENSRRLEDRASSSGFRRRHESRPATMVLATRGVFLSSGSVDLIYRTCSLLKPAFQSDVSVRFRLRKDWRGSRDGQLGSVGSISSDSR</sequence>
<accession>A0A3N6RYK5</accession>
<dbReference type="EMBL" id="QGKW02001940">
    <property type="protein sequence ID" value="KAF2559529.1"/>
    <property type="molecule type" value="Genomic_DNA"/>
</dbReference>
<evidence type="ECO:0000313" key="1">
    <source>
        <dbReference type="EMBL" id="KAF2559529.1"/>
    </source>
</evidence>
<gene>
    <name evidence="1" type="ORF">F2Q68_00014166</name>
</gene>
<comment type="caution">
    <text evidence="1">The sequence shown here is derived from an EMBL/GenBank/DDBJ whole genome shotgun (WGS) entry which is preliminary data.</text>
</comment>
<name>A0A3N6RYK5_BRACR</name>
<protein>
    <submittedName>
        <fullName evidence="1">Uncharacterized protein</fullName>
    </submittedName>
</protein>